<dbReference type="OMA" id="CTREDEY"/>
<dbReference type="GeneID" id="20226063"/>
<keyword evidence="2" id="KW-1185">Reference proteome</keyword>
<dbReference type="InterPro" id="IPR050869">
    <property type="entry name" value="H3K4_H4K5_MeTrfase"/>
</dbReference>
<dbReference type="Gene3D" id="1.10.220.160">
    <property type="match status" value="1"/>
</dbReference>
<dbReference type="InParanoid" id="F0YJT9"/>
<organism evidence="2">
    <name type="scientific">Aureococcus anophagefferens</name>
    <name type="common">Harmful bloom alga</name>
    <dbReference type="NCBI Taxonomy" id="44056"/>
    <lineage>
        <taxon>Eukaryota</taxon>
        <taxon>Sar</taxon>
        <taxon>Stramenopiles</taxon>
        <taxon>Ochrophyta</taxon>
        <taxon>Pelagophyceae</taxon>
        <taxon>Pelagomonadales</taxon>
        <taxon>Pelagomonadaceae</taxon>
        <taxon>Aureococcus</taxon>
    </lineage>
</organism>
<proteinExistence type="predicted"/>
<dbReference type="SUPFAM" id="SSF82199">
    <property type="entry name" value="SET domain"/>
    <property type="match status" value="1"/>
</dbReference>
<dbReference type="Gene3D" id="6.10.140.2220">
    <property type="match status" value="1"/>
</dbReference>
<dbReference type="AlphaFoldDB" id="F0YJT9"/>
<evidence type="ECO:0000313" key="1">
    <source>
        <dbReference type="EMBL" id="EGB04631.1"/>
    </source>
</evidence>
<dbReference type="KEGG" id="aaf:AURANDRAFT_67062"/>
<evidence type="ECO:0000313" key="2">
    <source>
        <dbReference type="Proteomes" id="UP000002729"/>
    </source>
</evidence>
<dbReference type="InterPro" id="IPR046341">
    <property type="entry name" value="SET_dom_sf"/>
</dbReference>
<dbReference type="RefSeq" id="XP_009040737.1">
    <property type="nucleotide sequence ID" value="XM_009042489.1"/>
</dbReference>
<sequence>MDDDAFSLDDYLEAHAPTDQSDALVLVHRDERTRWAFAQSLPPPRTLARASSSASIVDVGAGVGVGLFASRGVGGGAVVARAAPIAHAARGDGACCDVCLSPADAPVACRGGCGGVVYCRACSSSARAARHIARGECAALRKWKHLGAPPPSCLLASRVLRAMADGGVRAYVERLHRASDEVLAEDDGLTAAAEVAARLAGSDAKAAAAVLGALRRNAHSVCDEELREVGVALYPREITAANHSCAPTIWPRFARAPGAPPTLEYVALRSLEPGAELCHEYLDLATPDRRAALRRGYGFQCACAVCVGGGPSLDGVRARRGAMEAAIAARDWPAAAREAEALAHLEDRFAAGHPYVAVHRLRCAKLRLALGDDAAAQRHAVLAKIRLDTSHGRGSALAREAADLVRDLDDDDADFDWRAAVPRRGA</sequence>
<accession>F0YJT9</accession>
<dbReference type="Proteomes" id="UP000002729">
    <property type="component" value="Unassembled WGS sequence"/>
</dbReference>
<dbReference type="EMBL" id="GL833149">
    <property type="protein sequence ID" value="EGB04631.1"/>
    <property type="molecule type" value="Genomic_DNA"/>
</dbReference>
<dbReference type="Gene3D" id="2.170.270.10">
    <property type="entry name" value="SET domain"/>
    <property type="match status" value="1"/>
</dbReference>
<reference evidence="1 2" key="1">
    <citation type="journal article" date="2011" name="Proc. Natl. Acad. Sci. U.S.A.">
        <title>Niche of harmful alga Aureococcus anophagefferens revealed through ecogenomics.</title>
        <authorList>
            <person name="Gobler C.J."/>
            <person name="Berry D.L."/>
            <person name="Dyhrman S.T."/>
            <person name="Wilhelm S.W."/>
            <person name="Salamov A."/>
            <person name="Lobanov A.V."/>
            <person name="Zhang Y."/>
            <person name="Collier J.L."/>
            <person name="Wurch L.L."/>
            <person name="Kustka A.B."/>
            <person name="Dill B.D."/>
            <person name="Shah M."/>
            <person name="VerBerkmoes N.C."/>
            <person name="Kuo A."/>
            <person name="Terry A."/>
            <person name="Pangilinan J."/>
            <person name="Lindquist E.A."/>
            <person name="Lucas S."/>
            <person name="Paulsen I.T."/>
            <person name="Hattenrath-Lehmann T.K."/>
            <person name="Talmage S.C."/>
            <person name="Walker E.A."/>
            <person name="Koch F."/>
            <person name="Burson A.M."/>
            <person name="Marcoval M.A."/>
            <person name="Tang Y.Z."/>
            <person name="Lecleir G.R."/>
            <person name="Coyne K.J."/>
            <person name="Berg G.M."/>
            <person name="Bertrand E.M."/>
            <person name="Saito M.A."/>
            <person name="Gladyshev V.N."/>
            <person name="Grigoriev I.V."/>
        </authorList>
    </citation>
    <scope>NUCLEOTIDE SEQUENCE [LARGE SCALE GENOMIC DNA]</scope>
    <source>
        <strain evidence="2">CCMP 1984</strain>
    </source>
</reference>
<protein>
    <recommendedName>
        <fullName evidence="3">SET domain-containing protein</fullName>
    </recommendedName>
</protein>
<dbReference type="OrthoDB" id="265717at2759"/>
<dbReference type="PANTHER" id="PTHR12197">
    <property type="entry name" value="HISTONE-LYSINE N-METHYLTRANSFERASE SMYD"/>
    <property type="match status" value="1"/>
</dbReference>
<gene>
    <name evidence="1" type="ORF">AURANDRAFT_67062</name>
</gene>
<dbReference type="eggNOG" id="KOG2084">
    <property type="taxonomic scope" value="Eukaryota"/>
</dbReference>
<dbReference type="PANTHER" id="PTHR12197:SF251">
    <property type="entry name" value="EG:BACR7C10.4 PROTEIN"/>
    <property type="match status" value="1"/>
</dbReference>
<name>F0YJT9_AURAN</name>
<evidence type="ECO:0008006" key="3">
    <source>
        <dbReference type="Google" id="ProtNLM"/>
    </source>
</evidence>
<dbReference type="GO" id="GO:0005634">
    <property type="term" value="C:nucleus"/>
    <property type="evidence" value="ECO:0007669"/>
    <property type="project" value="TreeGrafter"/>
</dbReference>